<dbReference type="EMBL" id="JAHHUM010002420">
    <property type="protein sequence ID" value="KAK5603640.1"/>
    <property type="molecule type" value="Genomic_DNA"/>
</dbReference>
<evidence type="ECO:0000313" key="1">
    <source>
        <dbReference type="EMBL" id="KAK5603640.1"/>
    </source>
</evidence>
<comment type="caution">
    <text evidence="1">The sequence shown here is derived from an EMBL/GenBank/DDBJ whole genome shotgun (WGS) entry which is preliminary data.</text>
</comment>
<keyword evidence="2" id="KW-1185">Reference proteome</keyword>
<name>A0AAV9R6H8_9TELE</name>
<accession>A0AAV9R6H8</accession>
<proteinExistence type="predicted"/>
<organism evidence="1 2">
    <name type="scientific">Crenichthys baileyi</name>
    <name type="common">White River springfish</name>
    <dbReference type="NCBI Taxonomy" id="28760"/>
    <lineage>
        <taxon>Eukaryota</taxon>
        <taxon>Metazoa</taxon>
        <taxon>Chordata</taxon>
        <taxon>Craniata</taxon>
        <taxon>Vertebrata</taxon>
        <taxon>Euteleostomi</taxon>
        <taxon>Actinopterygii</taxon>
        <taxon>Neopterygii</taxon>
        <taxon>Teleostei</taxon>
        <taxon>Neoteleostei</taxon>
        <taxon>Acanthomorphata</taxon>
        <taxon>Ovalentaria</taxon>
        <taxon>Atherinomorphae</taxon>
        <taxon>Cyprinodontiformes</taxon>
        <taxon>Goodeidae</taxon>
        <taxon>Crenichthys</taxon>
    </lineage>
</organism>
<dbReference type="Proteomes" id="UP001311232">
    <property type="component" value="Unassembled WGS sequence"/>
</dbReference>
<protein>
    <submittedName>
        <fullName evidence="1">Uncharacterized protein</fullName>
    </submittedName>
</protein>
<gene>
    <name evidence="1" type="ORF">CRENBAI_003221</name>
</gene>
<dbReference type="AlphaFoldDB" id="A0AAV9R6H8"/>
<sequence>MANLKEFNFELQTAAPLARATTHGLRMAGFCGASELAPSQREEEEEIVSGMQGGRRLKTSEQNSLATCRATLVRLGPRGGSMAMDFGPKWPHVPVPVIREPAAVAPCSGLLEEKNASGCVRLTQDRLDKVLFLC</sequence>
<evidence type="ECO:0000313" key="2">
    <source>
        <dbReference type="Proteomes" id="UP001311232"/>
    </source>
</evidence>
<reference evidence="1 2" key="1">
    <citation type="submission" date="2021-06" db="EMBL/GenBank/DDBJ databases">
        <authorList>
            <person name="Palmer J.M."/>
        </authorList>
    </citation>
    <scope>NUCLEOTIDE SEQUENCE [LARGE SCALE GENOMIC DNA]</scope>
    <source>
        <strain evidence="1 2">MEX-2019</strain>
        <tissue evidence="1">Muscle</tissue>
    </source>
</reference>